<proteinExistence type="predicted"/>
<evidence type="ECO:0000313" key="2">
    <source>
        <dbReference type="Proteomes" id="UP000248975"/>
    </source>
</evidence>
<sequence>MTALPALTALLTYRLNGAAAEFSAAAGHMAERVRTDGDPGVLTYRFFVDEGSARAVVDYRDPAAWIAHHDMIMGWPEMAELRRVATLSEITFLGEVSGAMLDWLSRSGLKAEVRHGARLTAGFIRD</sequence>
<protein>
    <recommendedName>
        <fullName evidence="3">ABM domain-containing protein</fullName>
    </recommendedName>
</protein>
<accession>A0A2W5SBQ9</accession>
<reference evidence="1 2" key="1">
    <citation type="submission" date="2017-08" db="EMBL/GenBank/DDBJ databases">
        <title>Infants hospitalized years apart are colonized by the same room-sourced microbial strains.</title>
        <authorList>
            <person name="Brooks B."/>
            <person name="Olm M.R."/>
            <person name="Firek B.A."/>
            <person name="Baker R."/>
            <person name="Thomas B.C."/>
            <person name="Morowitz M.J."/>
            <person name="Banfield J.F."/>
        </authorList>
    </citation>
    <scope>NUCLEOTIDE SEQUENCE [LARGE SCALE GENOMIC DNA]</scope>
    <source>
        <strain evidence="1">S2_003_000_R2_11</strain>
    </source>
</reference>
<dbReference type="AlphaFoldDB" id="A0A2W5SBQ9"/>
<evidence type="ECO:0008006" key="3">
    <source>
        <dbReference type="Google" id="ProtNLM"/>
    </source>
</evidence>
<name>A0A2W5SBQ9_CERSP</name>
<evidence type="ECO:0000313" key="1">
    <source>
        <dbReference type="EMBL" id="PZQ99296.1"/>
    </source>
</evidence>
<comment type="caution">
    <text evidence="1">The sequence shown here is derived from an EMBL/GenBank/DDBJ whole genome shotgun (WGS) entry which is preliminary data.</text>
</comment>
<dbReference type="EMBL" id="QFQS01000001">
    <property type="protein sequence ID" value="PZQ99296.1"/>
    <property type="molecule type" value="Genomic_DNA"/>
</dbReference>
<organism evidence="1 2">
    <name type="scientific">Cereibacter sphaeroides</name>
    <name type="common">Rhodobacter sphaeroides</name>
    <dbReference type="NCBI Taxonomy" id="1063"/>
    <lineage>
        <taxon>Bacteria</taxon>
        <taxon>Pseudomonadati</taxon>
        <taxon>Pseudomonadota</taxon>
        <taxon>Alphaproteobacteria</taxon>
        <taxon>Rhodobacterales</taxon>
        <taxon>Paracoccaceae</taxon>
        <taxon>Cereibacter</taxon>
    </lineage>
</organism>
<dbReference type="Proteomes" id="UP000248975">
    <property type="component" value="Unassembled WGS sequence"/>
</dbReference>
<gene>
    <name evidence="1" type="ORF">DI533_00925</name>
</gene>